<evidence type="ECO:0000256" key="3">
    <source>
        <dbReference type="ARBA" id="ARBA00022448"/>
    </source>
</evidence>
<dbReference type="RefSeq" id="WP_248355396.1">
    <property type="nucleotide sequence ID" value="NZ_AP025591.1"/>
</dbReference>
<dbReference type="EMBL" id="AP025591">
    <property type="protein sequence ID" value="BDG06093.1"/>
    <property type="molecule type" value="Genomic_DNA"/>
</dbReference>
<organism evidence="10 11">
    <name type="scientific">Anaeromyxobacter oryzae</name>
    <dbReference type="NCBI Taxonomy" id="2918170"/>
    <lineage>
        <taxon>Bacteria</taxon>
        <taxon>Pseudomonadati</taxon>
        <taxon>Myxococcota</taxon>
        <taxon>Myxococcia</taxon>
        <taxon>Myxococcales</taxon>
        <taxon>Cystobacterineae</taxon>
        <taxon>Anaeromyxobacteraceae</taxon>
        <taxon>Anaeromyxobacter</taxon>
    </lineage>
</organism>
<feature type="transmembrane region" description="Helical" evidence="9">
    <location>
        <begin position="547"/>
        <end position="568"/>
    </location>
</feature>
<keyword evidence="4 9" id="KW-0812">Transmembrane</keyword>
<evidence type="ECO:0000256" key="8">
    <source>
        <dbReference type="SAM" id="Coils"/>
    </source>
</evidence>
<feature type="coiled-coil region" evidence="8">
    <location>
        <begin position="94"/>
        <end position="121"/>
    </location>
</feature>
<keyword evidence="5 9" id="KW-1133">Transmembrane helix</keyword>
<comment type="subcellular location">
    <subcellularLocation>
        <location evidence="1">Membrane</location>
        <topology evidence="1">Multi-pass membrane protein</topology>
    </subcellularLocation>
</comment>
<dbReference type="Gene3D" id="1.20.1460.20">
    <property type="match status" value="1"/>
</dbReference>
<evidence type="ECO:0000256" key="9">
    <source>
        <dbReference type="SAM" id="Phobius"/>
    </source>
</evidence>
<gene>
    <name evidence="10" type="ORF">AMOR_50890</name>
</gene>
<evidence type="ECO:0000256" key="6">
    <source>
        <dbReference type="ARBA" id="ARBA00023065"/>
    </source>
</evidence>
<evidence type="ECO:0000256" key="1">
    <source>
        <dbReference type="ARBA" id="ARBA00004141"/>
    </source>
</evidence>
<evidence type="ECO:0000313" key="11">
    <source>
        <dbReference type="Proteomes" id="UP001162891"/>
    </source>
</evidence>
<reference evidence="11" key="1">
    <citation type="journal article" date="2022" name="Int. J. Syst. Evol. Microbiol.">
        <title>Anaeromyxobacter oryzae sp. nov., Anaeromyxobacter diazotrophicus sp. nov. and Anaeromyxobacter paludicola sp. nov., isolated from paddy soils.</title>
        <authorList>
            <person name="Itoh H."/>
            <person name="Xu Z."/>
            <person name="Mise K."/>
            <person name="Masuda Y."/>
            <person name="Ushijima N."/>
            <person name="Hayakawa C."/>
            <person name="Shiratori Y."/>
            <person name="Senoo K."/>
        </authorList>
    </citation>
    <scope>NUCLEOTIDE SEQUENCE [LARGE SCALE GENOMIC DNA]</scope>
    <source>
        <strain evidence="11">Red232</strain>
    </source>
</reference>
<keyword evidence="7 9" id="KW-0472">Membrane</keyword>
<evidence type="ECO:0000256" key="7">
    <source>
        <dbReference type="ARBA" id="ARBA00023136"/>
    </source>
</evidence>
<name>A0ABM7X2R6_9BACT</name>
<accession>A0ABM7X2R6</accession>
<dbReference type="PANTHER" id="PTHR11629:SF63">
    <property type="entry name" value="V-TYPE PROTON ATPASE SUBUNIT A"/>
    <property type="match status" value="1"/>
</dbReference>
<keyword evidence="3" id="KW-0813">Transport</keyword>
<evidence type="ECO:0000256" key="4">
    <source>
        <dbReference type="ARBA" id="ARBA00022692"/>
    </source>
</evidence>
<keyword evidence="8" id="KW-0175">Coiled coil</keyword>
<dbReference type="Gene3D" id="3.30.70.2750">
    <property type="match status" value="1"/>
</dbReference>
<evidence type="ECO:0000256" key="2">
    <source>
        <dbReference type="ARBA" id="ARBA00009904"/>
    </source>
</evidence>
<evidence type="ECO:0000256" key="5">
    <source>
        <dbReference type="ARBA" id="ARBA00022989"/>
    </source>
</evidence>
<dbReference type="PANTHER" id="PTHR11629">
    <property type="entry name" value="VACUOLAR PROTON ATPASES"/>
    <property type="match status" value="1"/>
</dbReference>
<keyword evidence="6" id="KW-0406">Ion transport</keyword>
<feature type="transmembrane region" description="Helical" evidence="9">
    <location>
        <begin position="447"/>
        <end position="474"/>
    </location>
</feature>
<proteinExistence type="inferred from homology"/>
<dbReference type="Gene3D" id="3.30.70.2170">
    <property type="match status" value="1"/>
</dbReference>
<feature type="transmembrane region" description="Helical" evidence="9">
    <location>
        <begin position="404"/>
        <end position="427"/>
    </location>
</feature>
<evidence type="ECO:0000313" key="10">
    <source>
        <dbReference type="EMBL" id="BDG06093.1"/>
    </source>
</evidence>
<keyword evidence="11" id="KW-1185">Reference proteome</keyword>
<sequence>MILPMARVEILGPRDLLPRTLEILQAQGVLELRAPRAAAPGVAPLRPAEPVPDAAGRQARLADALARIDALAARLGPPHAAAATACTVLPAPGTEALVARLAALAEELDGLEARRAALAEERVATERFSDLVVALAPLRHGLEAAAEPELHGLVLRTDPAALRLLEAEVARITAGTAELQSRALDAERTGILIAVPRAHAKAVAALLYERGVDEVRLPAAYAGRRLVDVLLLLAARARALPGEIAQLDAERAALAAEWAPALAHARGEAEAARDQLEAAGRCGQTRFAFVAAGYMPVERVPALLAAARGVLGDRVAVSARPPEPGEWHEVPVVLRNRRWIRPFELLLALVPLPRYGSLDPTPWLALTFPLFFGLVLGDLAFGAAGIAVALVLRRRGTGGALGRDVAWIALWCSVSAALFGAVFGEALGELGAHVGIHPILLDRRRAILALLWLAVGVGGAHVALGMVLGVVSALRGGHVREALARAAKLGVLASAAVGGLAAVGAIPRVALTPAAVAGGGALIAAVLAEGPLAALELVLGVGNVLSYARLMALGLASVMLAEVANGIASGLRPAALGLAIAVLLHAVNFTLGLLSPAIAALRLHYVEFFEKFYDPGGAPFRPFARPA</sequence>
<comment type="similarity">
    <text evidence="2">Belongs to the V-ATPase 116 kDa subunit family.</text>
</comment>
<feature type="transmembrane region" description="Helical" evidence="9">
    <location>
        <begin position="363"/>
        <end position="392"/>
    </location>
</feature>
<feature type="transmembrane region" description="Helical" evidence="9">
    <location>
        <begin position="574"/>
        <end position="601"/>
    </location>
</feature>
<dbReference type="Proteomes" id="UP001162891">
    <property type="component" value="Chromosome"/>
</dbReference>
<dbReference type="InterPro" id="IPR002490">
    <property type="entry name" value="V-ATPase_116kDa_su"/>
</dbReference>
<protein>
    <recommendedName>
        <fullName evidence="12">V-type ATP synthase subunit I</fullName>
    </recommendedName>
</protein>
<feature type="transmembrane region" description="Helical" evidence="9">
    <location>
        <begin position="512"/>
        <end position="535"/>
    </location>
</feature>
<feature type="transmembrane region" description="Helical" evidence="9">
    <location>
        <begin position="486"/>
        <end position="506"/>
    </location>
</feature>
<evidence type="ECO:0008006" key="12">
    <source>
        <dbReference type="Google" id="ProtNLM"/>
    </source>
</evidence>